<evidence type="ECO:0000313" key="2">
    <source>
        <dbReference type="Proteomes" id="UP000240010"/>
    </source>
</evidence>
<evidence type="ECO:0000313" key="1">
    <source>
        <dbReference type="EMBL" id="PPK78027.1"/>
    </source>
</evidence>
<gene>
    <name evidence="1" type="ORF">B0F87_101409</name>
</gene>
<name>A0A2S6HKS6_9GAMM</name>
<protein>
    <submittedName>
        <fullName evidence="1">Uncharacterized protein</fullName>
    </submittedName>
</protein>
<accession>A0A2S6HKS6</accession>
<dbReference type="Proteomes" id="UP000240010">
    <property type="component" value="Unassembled WGS sequence"/>
</dbReference>
<dbReference type="EMBL" id="PTIZ01000001">
    <property type="protein sequence ID" value="PPK78027.1"/>
    <property type="molecule type" value="Genomic_DNA"/>
</dbReference>
<sequence length="77" mass="9137">MFFLRALRAFVVNNRALITYNLPLAQSPRRFVIIYLYNTIDTISEKRIPSPSQSFKRQYVLMTTPDRIEHVANYIEN</sequence>
<reference evidence="1 2" key="1">
    <citation type="submission" date="2018-02" db="EMBL/GenBank/DDBJ databases">
        <title>Subsurface microbial communities from deep shales in Ohio and West Virginia, USA.</title>
        <authorList>
            <person name="Wrighton K."/>
        </authorList>
    </citation>
    <scope>NUCLEOTIDE SEQUENCE [LARGE SCALE GENOMIC DNA]</scope>
    <source>
        <strain evidence="1 2">OWC-DMM</strain>
    </source>
</reference>
<organism evidence="1 2">
    <name type="scientific">Methylobacter tundripaludum</name>
    <dbReference type="NCBI Taxonomy" id="173365"/>
    <lineage>
        <taxon>Bacteria</taxon>
        <taxon>Pseudomonadati</taxon>
        <taxon>Pseudomonadota</taxon>
        <taxon>Gammaproteobacteria</taxon>
        <taxon>Methylococcales</taxon>
        <taxon>Methylococcaceae</taxon>
        <taxon>Methylobacter</taxon>
    </lineage>
</organism>
<proteinExistence type="predicted"/>
<dbReference type="AlphaFoldDB" id="A0A2S6HKS6"/>
<comment type="caution">
    <text evidence="1">The sequence shown here is derived from an EMBL/GenBank/DDBJ whole genome shotgun (WGS) entry which is preliminary data.</text>
</comment>